<keyword evidence="7 8" id="KW-0472">Membrane</keyword>
<keyword evidence="11" id="KW-1185">Reference proteome</keyword>
<feature type="transmembrane region" description="Helical" evidence="8">
    <location>
        <begin position="121"/>
        <end position="141"/>
    </location>
</feature>
<evidence type="ECO:0000313" key="10">
    <source>
        <dbReference type="EMBL" id="WWD22701.1"/>
    </source>
</evidence>
<keyword evidence="5 8" id="KW-0256">Endoplasmic reticulum</keyword>
<dbReference type="GO" id="GO:0006487">
    <property type="term" value="P:protein N-linked glycosylation"/>
    <property type="evidence" value="ECO:0007669"/>
    <property type="project" value="TreeGrafter"/>
</dbReference>
<evidence type="ECO:0000256" key="2">
    <source>
        <dbReference type="ARBA" id="ARBA00004922"/>
    </source>
</evidence>
<dbReference type="InterPro" id="IPR003038">
    <property type="entry name" value="DAD/Ost2"/>
</dbReference>
<evidence type="ECO:0000313" key="11">
    <source>
        <dbReference type="Proteomes" id="UP000322225"/>
    </source>
</evidence>
<dbReference type="GO" id="GO:0008250">
    <property type="term" value="C:oligosaccharyltransferase complex"/>
    <property type="evidence" value="ECO:0007669"/>
    <property type="project" value="InterPro"/>
</dbReference>
<comment type="function">
    <text evidence="8">Subunit of the oligosaccharyl transferase (OST) complex that catalyzes the initial transfer of a defined glycan (Glc(3)Man(9)GlcNAc(2) in eukaryotes) from the lipid carrier dolichol-pyrophosphate to an asparagine residue within an Asn-X-Ser/Thr consensus motif in nascent polypeptide chains, the first step in protein N-glycosylation. N-glycosylation occurs cotranslationally and the complex associates with the Sec61 complex at the channel-forming translocon complex that mediates protein translocation across the endoplasmic reticulum (ER). All subunits are required for a maximal enzyme activity.</text>
</comment>
<evidence type="ECO:0000256" key="5">
    <source>
        <dbReference type="ARBA" id="ARBA00022824"/>
    </source>
</evidence>
<organism evidence="10 11">
    <name type="scientific">Kwoniella shandongensis</name>
    <dbReference type="NCBI Taxonomy" id="1734106"/>
    <lineage>
        <taxon>Eukaryota</taxon>
        <taxon>Fungi</taxon>
        <taxon>Dikarya</taxon>
        <taxon>Basidiomycota</taxon>
        <taxon>Agaricomycotina</taxon>
        <taxon>Tremellomycetes</taxon>
        <taxon>Tremellales</taxon>
        <taxon>Cryptococcaceae</taxon>
        <taxon>Kwoniella</taxon>
    </lineage>
</organism>
<reference evidence="10" key="2">
    <citation type="submission" date="2024-01" db="EMBL/GenBank/DDBJ databases">
        <title>Comparative genomics of Cryptococcus and Kwoniella reveals pathogenesis evolution and contrasting modes of karyotype evolution via chromosome fusion or intercentromeric recombination.</title>
        <authorList>
            <person name="Coelho M.A."/>
            <person name="David-Palma M."/>
            <person name="Shea T."/>
            <person name="Bowers K."/>
            <person name="McGinley-Smith S."/>
            <person name="Mohammad A.W."/>
            <person name="Gnirke A."/>
            <person name="Yurkov A.M."/>
            <person name="Nowrousian M."/>
            <person name="Sun S."/>
            <person name="Cuomo C.A."/>
            <person name="Heitman J."/>
        </authorList>
    </citation>
    <scope>NUCLEOTIDE SEQUENCE</scope>
    <source>
        <strain evidence="10">CBS 12478</strain>
    </source>
</reference>
<comment type="pathway">
    <text evidence="2 8">Protein modification; protein glycosylation.</text>
</comment>
<dbReference type="PANTHER" id="PTHR10705">
    <property type="entry name" value="DOLICHYL-DIPHOSPHOOLIGOSACCHARIDE--PROTEIN GLYCOSYLTRANSFERASE SUBUNIT DAD1"/>
    <property type="match status" value="1"/>
</dbReference>
<keyword evidence="4 8" id="KW-0812">Transmembrane</keyword>
<proteinExistence type="inferred from homology"/>
<feature type="transmembrane region" description="Helical" evidence="8">
    <location>
        <begin position="94"/>
        <end position="115"/>
    </location>
</feature>
<keyword evidence="6 8" id="KW-1133">Transmembrane helix</keyword>
<comment type="subcellular location">
    <subcellularLocation>
        <location evidence="1 8">Endoplasmic reticulum membrane</location>
        <topology evidence="1 8">Multi-pass membrane protein</topology>
    </subcellularLocation>
</comment>
<dbReference type="AlphaFoldDB" id="A0AAJ8LT22"/>
<dbReference type="Pfam" id="PF02109">
    <property type="entry name" value="DAD"/>
    <property type="match status" value="1"/>
</dbReference>
<dbReference type="Proteomes" id="UP000322225">
    <property type="component" value="Chromosome 14"/>
</dbReference>
<evidence type="ECO:0000256" key="3">
    <source>
        <dbReference type="ARBA" id="ARBA00009386"/>
    </source>
</evidence>
<evidence type="ECO:0000256" key="1">
    <source>
        <dbReference type="ARBA" id="ARBA00004477"/>
    </source>
</evidence>
<reference evidence="10" key="1">
    <citation type="submission" date="2017-08" db="EMBL/GenBank/DDBJ databases">
        <authorList>
            <person name="Cuomo C."/>
            <person name="Billmyre B."/>
            <person name="Heitman J."/>
        </authorList>
    </citation>
    <scope>NUCLEOTIDE SEQUENCE</scope>
    <source>
        <strain evidence="10">CBS 12478</strain>
    </source>
</reference>
<dbReference type="GeneID" id="43587777"/>
<feature type="transmembrane region" description="Helical" evidence="8">
    <location>
        <begin position="161"/>
        <end position="180"/>
    </location>
</feature>
<sequence length="181" mass="19584">MTDRCPPRVVSRSCCVQPGNIHQPTVSHIKQINKRVETITMSASTKSVPVSSSSSSRTTTTTTTTTAQPSAALESSFHSLVDNYQTTTPARVKLIDAFLLFIFVSGVLQFAYRVLITSYPFYAFAGGFGSTVGQFVLLAGLRAQVAPGRDGEFKQVSQERAFADFCAASVVLHLFAFNFLG</sequence>
<gene>
    <name evidence="10" type="ORF">CI109_107194</name>
</gene>
<evidence type="ECO:0000256" key="4">
    <source>
        <dbReference type="ARBA" id="ARBA00022692"/>
    </source>
</evidence>
<name>A0AAJ8LT22_9TREE</name>
<evidence type="ECO:0000256" key="6">
    <source>
        <dbReference type="ARBA" id="ARBA00022989"/>
    </source>
</evidence>
<dbReference type="RefSeq" id="XP_031862064.2">
    <property type="nucleotide sequence ID" value="XM_032003651.2"/>
</dbReference>
<accession>A0AAJ8LT22</accession>
<evidence type="ECO:0000256" key="8">
    <source>
        <dbReference type="RuleBase" id="RU361136"/>
    </source>
</evidence>
<dbReference type="PANTHER" id="PTHR10705:SF0">
    <property type="entry name" value="DOLICHYL-DIPHOSPHOOLIGOSACCHARIDE--PROTEIN GLYCOSYLTRANSFERASE SUBUNIT DAD1"/>
    <property type="match status" value="1"/>
</dbReference>
<evidence type="ECO:0000256" key="7">
    <source>
        <dbReference type="ARBA" id="ARBA00023136"/>
    </source>
</evidence>
<feature type="region of interest" description="Disordered" evidence="9">
    <location>
        <begin position="43"/>
        <end position="68"/>
    </location>
</feature>
<comment type="similarity">
    <text evidence="3 8">Belongs to the DAD/OST2 family.</text>
</comment>
<protein>
    <recommendedName>
        <fullName evidence="8">Dolichyl-diphosphooligosaccharide--protein glycosyltransferase subunit OST2</fullName>
        <shortName evidence="8">Oligosaccharyl transferase subunit OST2</shortName>
    </recommendedName>
</protein>
<dbReference type="KEGG" id="ksn:43587777"/>
<comment type="subunit">
    <text evidence="8">Component of the oligosaccharyltransferase (OST) complex.</text>
</comment>
<evidence type="ECO:0000256" key="9">
    <source>
        <dbReference type="SAM" id="MobiDB-lite"/>
    </source>
</evidence>
<dbReference type="EMBL" id="CP144064">
    <property type="protein sequence ID" value="WWD22701.1"/>
    <property type="molecule type" value="Genomic_DNA"/>
</dbReference>